<dbReference type="AlphaFoldDB" id="A0A939ML56"/>
<evidence type="ECO:0000256" key="4">
    <source>
        <dbReference type="ARBA" id="ARBA00022475"/>
    </source>
</evidence>
<feature type="transmembrane region" description="Helical" evidence="8">
    <location>
        <begin position="206"/>
        <end position="235"/>
    </location>
</feature>
<evidence type="ECO:0000256" key="2">
    <source>
        <dbReference type="ARBA" id="ARBA00007069"/>
    </source>
</evidence>
<organism evidence="11 12">
    <name type="scientific">Leucobacter weissii</name>
    <dbReference type="NCBI Taxonomy" id="1983706"/>
    <lineage>
        <taxon>Bacteria</taxon>
        <taxon>Bacillati</taxon>
        <taxon>Actinomycetota</taxon>
        <taxon>Actinomycetes</taxon>
        <taxon>Micrococcales</taxon>
        <taxon>Microbacteriaceae</taxon>
        <taxon>Leucobacter</taxon>
    </lineage>
</organism>
<feature type="transmembrane region" description="Helical" evidence="8">
    <location>
        <begin position="76"/>
        <end position="104"/>
    </location>
</feature>
<evidence type="ECO:0000256" key="1">
    <source>
        <dbReference type="ARBA" id="ARBA00004651"/>
    </source>
</evidence>
<evidence type="ECO:0000256" key="3">
    <source>
        <dbReference type="ARBA" id="ARBA00022448"/>
    </source>
</evidence>
<proteinExistence type="inferred from homology"/>
<feature type="region of interest" description="Disordered" evidence="9">
    <location>
        <begin position="1"/>
        <end position="24"/>
    </location>
</feature>
<sequence>MSASNPVTTEFPAVTGSPSSSRPGLGAGTKQLLILPIAFLVLGMLIPIVFVFWTAAFGSGSGDIVSVVTDPLFQRALTRTLLMAVLVTVFCVVLGLVYALALLLAPRAIRILLVIGIGSAFVISLMVRTYGWIILLQPKGLLADILHSLGVLDGPLQLLQTPTAMYLGMVHVMLPFAIMLIYTALMSLDGNQLKAARSMGASGLTTFWRVVLPQISGGVAAGAMLVFMISLSFYITPAFLGGPAQLTMGTLIGRELSGTQNFKSAAIMGTMLLVVVVVLYFLAEKTFKITERWERR</sequence>
<feature type="transmembrane region" description="Helical" evidence="8">
    <location>
        <begin position="265"/>
        <end position="283"/>
    </location>
</feature>
<feature type="domain" description="ABC transmembrane type-1" evidence="10">
    <location>
        <begin position="77"/>
        <end position="283"/>
    </location>
</feature>
<dbReference type="PANTHER" id="PTHR42929">
    <property type="entry name" value="INNER MEMBRANE ABC TRANSPORTER PERMEASE PROTEIN YDCU-RELATED-RELATED"/>
    <property type="match status" value="1"/>
</dbReference>
<name>A0A939ML56_9MICO</name>
<dbReference type="PANTHER" id="PTHR42929:SF5">
    <property type="entry name" value="ABC TRANSPORTER PERMEASE PROTEIN"/>
    <property type="match status" value="1"/>
</dbReference>
<keyword evidence="4" id="KW-1003">Cell membrane</keyword>
<accession>A0A939ML56</accession>
<dbReference type="EMBL" id="JAGDYM010000001">
    <property type="protein sequence ID" value="MBO1900441.1"/>
    <property type="molecule type" value="Genomic_DNA"/>
</dbReference>
<dbReference type="CDD" id="cd06261">
    <property type="entry name" value="TM_PBP2"/>
    <property type="match status" value="1"/>
</dbReference>
<keyword evidence="12" id="KW-1185">Reference proteome</keyword>
<evidence type="ECO:0000313" key="12">
    <source>
        <dbReference type="Proteomes" id="UP000664382"/>
    </source>
</evidence>
<keyword evidence="3 8" id="KW-0813">Transport</keyword>
<evidence type="ECO:0000313" key="11">
    <source>
        <dbReference type="EMBL" id="MBO1900441.1"/>
    </source>
</evidence>
<dbReference type="InterPro" id="IPR035906">
    <property type="entry name" value="MetI-like_sf"/>
</dbReference>
<protein>
    <submittedName>
        <fullName evidence="11">ABC transporter permease</fullName>
    </submittedName>
</protein>
<evidence type="ECO:0000256" key="6">
    <source>
        <dbReference type="ARBA" id="ARBA00022989"/>
    </source>
</evidence>
<dbReference type="Pfam" id="PF00528">
    <property type="entry name" value="BPD_transp_1"/>
    <property type="match status" value="1"/>
</dbReference>
<dbReference type="Proteomes" id="UP000664382">
    <property type="component" value="Unassembled WGS sequence"/>
</dbReference>
<dbReference type="SUPFAM" id="SSF161098">
    <property type="entry name" value="MetI-like"/>
    <property type="match status" value="1"/>
</dbReference>
<evidence type="ECO:0000256" key="7">
    <source>
        <dbReference type="ARBA" id="ARBA00023136"/>
    </source>
</evidence>
<reference evidence="11" key="1">
    <citation type="submission" date="2021-03" db="EMBL/GenBank/DDBJ databases">
        <title>Leucobacter chromiisoli sp. nov., isolated from chromium-containing soil of chemical plant.</title>
        <authorList>
            <person name="Xu Z."/>
        </authorList>
    </citation>
    <scope>NUCLEOTIDE SEQUENCE</scope>
    <source>
        <strain evidence="11">S27</strain>
    </source>
</reference>
<evidence type="ECO:0000256" key="8">
    <source>
        <dbReference type="RuleBase" id="RU363032"/>
    </source>
</evidence>
<evidence type="ECO:0000259" key="10">
    <source>
        <dbReference type="PROSITE" id="PS50928"/>
    </source>
</evidence>
<dbReference type="RefSeq" id="WP_208095076.1">
    <property type="nucleotide sequence ID" value="NZ_JAGDYM010000001.1"/>
</dbReference>
<comment type="caution">
    <text evidence="11">The sequence shown here is derived from an EMBL/GenBank/DDBJ whole genome shotgun (WGS) entry which is preliminary data.</text>
</comment>
<dbReference type="InterPro" id="IPR000515">
    <property type="entry name" value="MetI-like"/>
</dbReference>
<gene>
    <name evidence="11" type="ORF">J4H92_00565</name>
</gene>
<evidence type="ECO:0000256" key="9">
    <source>
        <dbReference type="SAM" id="MobiDB-lite"/>
    </source>
</evidence>
<dbReference type="Gene3D" id="1.10.3720.10">
    <property type="entry name" value="MetI-like"/>
    <property type="match status" value="1"/>
</dbReference>
<keyword evidence="6 8" id="KW-1133">Transmembrane helix</keyword>
<dbReference type="GO" id="GO:0005886">
    <property type="term" value="C:plasma membrane"/>
    <property type="evidence" value="ECO:0007669"/>
    <property type="project" value="UniProtKB-SubCell"/>
</dbReference>
<keyword evidence="5 8" id="KW-0812">Transmembrane</keyword>
<feature type="transmembrane region" description="Helical" evidence="8">
    <location>
        <begin position="32"/>
        <end position="56"/>
    </location>
</feature>
<feature type="transmembrane region" description="Helical" evidence="8">
    <location>
        <begin position="111"/>
        <end position="133"/>
    </location>
</feature>
<feature type="transmembrane region" description="Helical" evidence="8">
    <location>
        <begin position="164"/>
        <end position="185"/>
    </location>
</feature>
<comment type="similarity">
    <text evidence="2">Belongs to the binding-protein-dependent transport system permease family. CysTW subfamily.</text>
</comment>
<evidence type="ECO:0000256" key="5">
    <source>
        <dbReference type="ARBA" id="ARBA00022692"/>
    </source>
</evidence>
<comment type="subcellular location">
    <subcellularLocation>
        <location evidence="1 8">Cell membrane</location>
        <topology evidence="1 8">Multi-pass membrane protein</topology>
    </subcellularLocation>
</comment>
<keyword evidence="7 8" id="KW-0472">Membrane</keyword>
<dbReference type="PROSITE" id="PS50928">
    <property type="entry name" value="ABC_TM1"/>
    <property type="match status" value="1"/>
</dbReference>
<dbReference type="GO" id="GO:0055085">
    <property type="term" value="P:transmembrane transport"/>
    <property type="evidence" value="ECO:0007669"/>
    <property type="project" value="InterPro"/>
</dbReference>